<dbReference type="EMBL" id="JBICBT010000881">
    <property type="protein sequence ID" value="KAL3095238.1"/>
    <property type="molecule type" value="Genomic_DNA"/>
</dbReference>
<accession>A0ABD2JXC5</accession>
<evidence type="ECO:0000313" key="3">
    <source>
        <dbReference type="EMBL" id="KAL3095238.1"/>
    </source>
</evidence>
<organism evidence="3 4">
    <name type="scientific">Heterodera trifolii</name>
    <dbReference type="NCBI Taxonomy" id="157864"/>
    <lineage>
        <taxon>Eukaryota</taxon>
        <taxon>Metazoa</taxon>
        <taxon>Ecdysozoa</taxon>
        <taxon>Nematoda</taxon>
        <taxon>Chromadorea</taxon>
        <taxon>Rhabditida</taxon>
        <taxon>Tylenchina</taxon>
        <taxon>Tylenchomorpha</taxon>
        <taxon>Tylenchoidea</taxon>
        <taxon>Heteroderidae</taxon>
        <taxon>Heteroderinae</taxon>
        <taxon>Heterodera</taxon>
    </lineage>
</organism>
<gene>
    <name evidence="1" type="ORF">niasHT_020387</name>
    <name evidence="2" type="ORF">niasHT_020388</name>
    <name evidence="3" type="ORF">niasHT_020389</name>
</gene>
<dbReference type="EMBL" id="JBICBT010000881">
    <property type="protein sequence ID" value="KAL3095236.1"/>
    <property type="molecule type" value="Genomic_DNA"/>
</dbReference>
<evidence type="ECO:0000313" key="4">
    <source>
        <dbReference type="Proteomes" id="UP001620626"/>
    </source>
</evidence>
<dbReference type="EMBL" id="JBICBT010000881">
    <property type="protein sequence ID" value="KAL3095237.1"/>
    <property type="molecule type" value="Genomic_DNA"/>
</dbReference>
<comment type="caution">
    <text evidence="3">The sequence shown here is derived from an EMBL/GenBank/DDBJ whole genome shotgun (WGS) entry which is preliminary data.</text>
</comment>
<sequence>MPIRQALGFQLSTGATHAHSNCSTRVMHVSLAATAQPAEPVHLSHALRLSEAIVRQALGFQLSTGATHAHSNWSRVPRMPIRQALGFQLSTGATHAHSNCSTRVMHVSLAATAQPAEPVHLSHALRLSEAIVRQALGFQLSTGATHAHSNWSRVPRMPIRQALGFQLSTGATHAHSNCSTRVMHVSLAATAQPAEPVHLSHALRLSEAIVRQALGFQLSTGATHAHSNWSRVPRMPIRQALGFQLSTGATHAHSNCSTRATHVPVHVQSRQGAGAKRLPLEACERGAERSGATSEYAEQAPTDAAARTSSHASFVSCYCPASRLLLH</sequence>
<proteinExistence type="predicted"/>
<evidence type="ECO:0000313" key="2">
    <source>
        <dbReference type="EMBL" id="KAL3095237.1"/>
    </source>
</evidence>
<name>A0ABD2JXC5_9BILA</name>
<reference evidence="3 4" key="1">
    <citation type="submission" date="2024-10" db="EMBL/GenBank/DDBJ databases">
        <authorList>
            <person name="Kim D."/>
        </authorList>
    </citation>
    <scope>NUCLEOTIDE SEQUENCE [LARGE SCALE GENOMIC DNA]</scope>
    <source>
        <strain evidence="3">BH-2024</strain>
    </source>
</reference>
<keyword evidence="4" id="KW-1185">Reference proteome</keyword>
<dbReference type="Proteomes" id="UP001620626">
    <property type="component" value="Unassembled WGS sequence"/>
</dbReference>
<dbReference type="AlphaFoldDB" id="A0ABD2JXC5"/>
<protein>
    <submittedName>
        <fullName evidence="3">Uncharacterized protein</fullName>
    </submittedName>
</protein>
<evidence type="ECO:0000313" key="1">
    <source>
        <dbReference type="EMBL" id="KAL3095236.1"/>
    </source>
</evidence>